<gene>
    <name evidence="2" type="ORF">A2257_01650</name>
</gene>
<evidence type="ECO:0000313" key="3">
    <source>
        <dbReference type="Proteomes" id="UP000177407"/>
    </source>
</evidence>
<protein>
    <submittedName>
        <fullName evidence="2">Uncharacterized protein</fullName>
    </submittedName>
</protein>
<name>A0A1F5S3U7_9BACT</name>
<reference evidence="2 3" key="1">
    <citation type="journal article" date="2016" name="Nat. Commun.">
        <title>Thousands of microbial genomes shed light on interconnected biogeochemical processes in an aquifer system.</title>
        <authorList>
            <person name="Anantharaman K."/>
            <person name="Brown C.T."/>
            <person name="Hug L.A."/>
            <person name="Sharon I."/>
            <person name="Castelle C.J."/>
            <person name="Probst A.J."/>
            <person name="Thomas B.C."/>
            <person name="Singh A."/>
            <person name="Wilkins M.J."/>
            <person name="Karaoz U."/>
            <person name="Brodie E.L."/>
            <person name="Williams K.H."/>
            <person name="Hubbard S.S."/>
            <person name="Banfield J.F."/>
        </authorList>
    </citation>
    <scope>NUCLEOTIDE SEQUENCE [LARGE SCALE GENOMIC DNA]</scope>
</reference>
<feature type="compositionally biased region" description="Pro residues" evidence="1">
    <location>
        <begin position="295"/>
        <end position="310"/>
    </location>
</feature>
<sequence length="456" mass="50184">MKILNKKALISLGLLAILGLILIIKAPDSIAQNNEVKISGQLSSAIVINHSNADISKVPESYVTQAKTNLKVFYIHTSHGSQIISGMETLRNSLGSLYSFNSTGSGSSLKIEEEYGDLGSNGDLGWEYQVRDKLDQSGNNTNVVMISWCGGASENTTSGINAYLNAMNQLEKDYPNTTFVYMTGHLDGTGVNGNLNKMNTLIRNYANTNKKVLFDFADIESYDPSGSYFLNKNADDGANYSGGNWASEWCENNSGNSLCSSCECAHSEPLNCNLKGRAFWWMAARLAGWNGTSSPTPPSTPPAEDPPSTPPDEEETPDTTLSVVEQERLLVSWVDTALATRLSGRILLQIEKNGEAWYIYPKDKKKYYLGRPSDAFNVMRRLGLGATHQYISSHTIFPDSVLGKILLDVEKNGEAYYIYPINKKKYYLGRPQDAFNIMRSLGLGITNVNLRKIGVE</sequence>
<accession>A0A1F5S3U7</accession>
<dbReference type="EMBL" id="MFGA01000007">
    <property type="protein sequence ID" value="OGF21367.1"/>
    <property type="molecule type" value="Genomic_DNA"/>
</dbReference>
<evidence type="ECO:0000256" key="1">
    <source>
        <dbReference type="SAM" id="MobiDB-lite"/>
    </source>
</evidence>
<dbReference type="AlphaFoldDB" id="A0A1F5S3U7"/>
<dbReference type="Proteomes" id="UP000177407">
    <property type="component" value="Unassembled WGS sequence"/>
</dbReference>
<organism evidence="2 3">
    <name type="scientific">Candidatus Falkowbacteria bacterium RIFOXYA2_FULL_38_12</name>
    <dbReference type="NCBI Taxonomy" id="1797993"/>
    <lineage>
        <taxon>Bacteria</taxon>
        <taxon>Candidatus Falkowiibacteriota</taxon>
    </lineage>
</organism>
<evidence type="ECO:0000313" key="2">
    <source>
        <dbReference type="EMBL" id="OGF21367.1"/>
    </source>
</evidence>
<feature type="region of interest" description="Disordered" evidence="1">
    <location>
        <begin position="291"/>
        <end position="320"/>
    </location>
</feature>
<proteinExistence type="predicted"/>
<comment type="caution">
    <text evidence="2">The sequence shown here is derived from an EMBL/GenBank/DDBJ whole genome shotgun (WGS) entry which is preliminary data.</text>
</comment>